<keyword evidence="2" id="KW-1185">Reference proteome</keyword>
<organism evidence="1 2">
    <name type="scientific">Albugo candida</name>
    <dbReference type="NCBI Taxonomy" id="65357"/>
    <lineage>
        <taxon>Eukaryota</taxon>
        <taxon>Sar</taxon>
        <taxon>Stramenopiles</taxon>
        <taxon>Oomycota</taxon>
        <taxon>Peronosporomycetes</taxon>
        <taxon>Albuginales</taxon>
        <taxon>Albuginaceae</taxon>
        <taxon>Albugo</taxon>
    </lineage>
</organism>
<dbReference type="EMBL" id="CAIX01000042">
    <property type="protein sequence ID" value="CCI43001.1"/>
    <property type="molecule type" value="Genomic_DNA"/>
</dbReference>
<comment type="caution">
    <text evidence="1">The sequence shown here is derived from an EMBL/GenBank/DDBJ whole genome shotgun (WGS) entry which is preliminary data.</text>
</comment>
<name>A0A024G810_9STRA</name>
<protein>
    <submittedName>
        <fullName evidence="1">Uncharacterized protein</fullName>
    </submittedName>
</protein>
<evidence type="ECO:0000313" key="2">
    <source>
        <dbReference type="Proteomes" id="UP000053237"/>
    </source>
</evidence>
<gene>
    <name evidence="1" type="ORF">BN9_037850</name>
</gene>
<accession>A0A024G810</accession>
<dbReference type="InParanoid" id="A0A024G810"/>
<proteinExistence type="predicted"/>
<sequence>MSFHLLFIKRGSFHVPVLLSTSQRKERAFRFNRLHEEKCEYNQCTCQRGNMLRFPDVEVLRFGDSTTVQISTWAKWKQRENSVPSSNVGWLTIHQCNIEKGTL</sequence>
<dbReference type="Proteomes" id="UP000053237">
    <property type="component" value="Unassembled WGS sequence"/>
</dbReference>
<dbReference type="AlphaFoldDB" id="A0A024G810"/>
<reference evidence="1 2" key="1">
    <citation type="submission" date="2012-05" db="EMBL/GenBank/DDBJ databases">
        <title>Recombination and specialization in a pathogen metapopulation.</title>
        <authorList>
            <person name="Gardiner A."/>
            <person name="Kemen E."/>
            <person name="Schultz-Larsen T."/>
            <person name="MacLean D."/>
            <person name="Van Oosterhout C."/>
            <person name="Jones J.D.G."/>
        </authorList>
    </citation>
    <scope>NUCLEOTIDE SEQUENCE [LARGE SCALE GENOMIC DNA]</scope>
    <source>
        <strain evidence="1 2">Ac Nc2</strain>
    </source>
</reference>
<evidence type="ECO:0000313" key="1">
    <source>
        <dbReference type="EMBL" id="CCI43001.1"/>
    </source>
</evidence>